<keyword evidence="10" id="KW-1185">Reference proteome</keyword>
<evidence type="ECO:0000256" key="3">
    <source>
        <dbReference type="ARBA" id="ARBA00017467"/>
    </source>
</evidence>
<dbReference type="InterPro" id="IPR013969">
    <property type="entry name" value="Oligosacch_biosynth_Alg14"/>
</dbReference>
<dbReference type="Gene3D" id="3.40.50.2000">
    <property type="entry name" value="Glycogen Phosphorylase B"/>
    <property type="match status" value="1"/>
</dbReference>
<keyword evidence="6 8" id="KW-1133">Transmembrane helix</keyword>
<comment type="caution">
    <text evidence="9">The sequence shown here is derived from an EMBL/GenBank/DDBJ whole genome shotgun (WGS) entry which is preliminary data.</text>
</comment>
<evidence type="ECO:0000256" key="1">
    <source>
        <dbReference type="ARBA" id="ARBA00004389"/>
    </source>
</evidence>
<name>A0AAE0ZEG5_9GAST</name>
<keyword evidence="7 8" id="KW-0472">Membrane</keyword>
<dbReference type="GO" id="GO:0006488">
    <property type="term" value="P:dolichol-linked oligosaccharide biosynthetic process"/>
    <property type="evidence" value="ECO:0007669"/>
    <property type="project" value="InterPro"/>
</dbReference>
<evidence type="ECO:0000256" key="6">
    <source>
        <dbReference type="ARBA" id="ARBA00022989"/>
    </source>
</evidence>
<sequence length="237" mass="26747">MLFGVFSATDTIRGFGSGEKTKNLCAYLVKMWVLLTSLAMVGAILFFSVLYLLTRRKDLPKRDKSRNAVSLLAVMGSGGHTREMLSLVNALGGHYSPRYFIIAETDKMSEHKIRQNQTSNSEIIYIPRSREVKQSYLTSILSTMRAVLFSMPVVFRLKPDVILCNGPGTCIPVCFAGLLLRITGLHNTTIVYVESFCRVKSLSLSGKLLYNLIDDFFVQWPELKDKYPHAKYIGRLF</sequence>
<reference evidence="9" key="1">
    <citation type="journal article" date="2023" name="G3 (Bethesda)">
        <title>A reference genome for the long-term kleptoplast-retaining sea slug Elysia crispata morphotype clarki.</title>
        <authorList>
            <person name="Eastman K.E."/>
            <person name="Pendleton A.L."/>
            <person name="Shaikh M.A."/>
            <person name="Suttiyut T."/>
            <person name="Ogas R."/>
            <person name="Tomko P."/>
            <person name="Gavelis G."/>
            <person name="Widhalm J.R."/>
            <person name="Wisecaver J.H."/>
        </authorList>
    </citation>
    <scope>NUCLEOTIDE SEQUENCE</scope>
    <source>
        <strain evidence="9">ECLA1</strain>
    </source>
</reference>
<evidence type="ECO:0000256" key="4">
    <source>
        <dbReference type="ARBA" id="ARBA00022692"/>
    </source>
</evidence>
<protein>
    <recommendedName>
        <fullName evidence="3">UDP-N-acetylglucosamine transferase subunit ALG14</fullName>
    </recommendedName>
</protein>
<dbReference type="EMBL" id="JAWDGP010004190">
    <property type="protein sequence ID" value="KAK3766887.1"/>
    <property type="molecule type" value="Genomic_DNA"/>
</dbReference>
<evidence type="ECO:0000256" key="5">
    <source>
        <dbReference type="ARBA" id="ARBA00022824"/>
    </source>
</evidence>
<evidence type="ECO:0000313" key="9">
    <source>
        <dbReference type="EMBL" id="KAK3766887.1"/>
    </source>
</evidence>
<evidence type="ECO:0000256" key="2">
    <source>
        <dbReference type="ARBA" id="ARBA00009731"/>
    </source>
</evidence>
<dbReference type="NCBIfam" id="NF041549">
    <property type="entry name" value="PssD"/>
    <property type="match status" value="1"/>
</dbReference>
<evidence type="ECO:0000256" key="7">
    <source>
        <dbReference type="ARBA" id="ARBA00023136"/>
    </source>
</evidence>
<dbReference type="PANTHER" id="PTHR12154">
    <property type="entry name" value="GLYCOSYL TRANSFERASE-RELATED"/>
    <property type="match status" value="1"/>
</dbReference>
<gene>
    <name evidence="9" type="ORF">RRG08_040410</name>
</gene>
<proteinExistence type="inferred from homology"/>
<accession>A0AAE0ZEG5</accession>
<keyword evidence="5" id="KW-0256">Endoplasmic reticulum</keyword>
<keyword evidence="4 8" id="KW-0812">Transmembrane</keyword>
<dbReference type="Pfam" id="PF08660">
    <property type="entry name" value="Alg14"/>
    <property type="match status" value="1"/>
</dbReference>
<dbReference type="AlphaFoldDB" id="A0AAE0ZEG5"/>
<comment type="similarity">
    <text evidence="2">Belongs to the ALG14 family.</text>
</comment>
<comment type="subcellular location">
    <subcellularLocation>
        <location evidence="1">Endoplasmic reticulum membrane</location>
        <topology evidence="1">Single-pass membrane protein</topology>
    </subcellularLocation>
</comment>
<evidence type="ECO:0000313" key="10">
    <source>
        <dbReference type="Proteomes" id="UP001283361"/>
    </source>
</evidence>
<dbReference type="GO" id="GO:0043541">
    <property type="term" value="C:UDP-N-acetylglucosamine transferase complex"/>
    <property type="evidence" value="ECO:0007669"/>
    <property type="project" value="TreeGrafter"/>
</dbReference>
<dbReference type="Proteomes" id="UP001283361">
    <property type="component" value="Unassembled WGS sequence"/>
</dbReference>
<organism evidence="9 10">
    <name type="scientific">Elysia crispata</name>
    <name type="common">lettuce slug</name>
    <dbReference type="NCBI Taxonomy" id="231223"/>
    <lineage>
        <taxon>Eukaryota</taxon>
        <taxon>Metazoa</taxon>
        <taxon>Spiralia</taxon>
        <taxon>Lophotrochozoa</taxon>
        <taxon>Mollusca</taxon>
        <taxon>Gastropoda</taxon>
        <taxon>Heterobranchia</taxon>
        <taxon>Euthyneura</taxon>
        <taxon>Panpulmonata</taxon>
        <taxon>Sacoglossa</taxon>
        <taxon>Placobranchoidea</taxon>
        <taxon>Plakobranchidae</taxon>
        <taxon>Elysia</taxon>
    </lineage>
</organism>
<dbReference type="GO" id="GO:0004577">
    <property type="term" value="F:N-acetylglucosaminyldiphosphodolichol N-acetylglucosaminyltransferase activity"/>
    <property type="evidence" value="ECO:0007669"/>
    <property type="project" value="TreeGrafter"/>
</dbReference>
<dbReference type="PANTHER" id="PTHR12154:SF4">
    <property type="entry name" value="UDP-N-ACETYLGLUCOSAMINE TRANSFERASE SUBUNIT ALG14 HOMOLOG"/>
    <property type="match status" value="1"/>
</dbReference>
<evidence type="ECO:0000256" key="8">
    <source>
        <dbReference type="SAM" id="Phobius"/>
    </source>
</evidence>
<dbReference type="SUPFAM" id="SSF53756">
    <property type="entry name" value="UDP-Glycosyltransferase/glycogen phosphorylase"/>
    <property type="match status" value="1"/>
</dbReference>
<feature type="transmembrane region" description="Helical" evidence="8">
    <location>
        <begin position="31"/>
        <end position="54"/>
    </location>
</feature>